<reference evidence="7 8" key="1">
    <citation type="submission" date="2016-09" db="EMBL/GenBank/DDBJ databases">
        <title>Extensive genetic diversity and differential bi-allelic expression allows diatom success in the polar Southern Ocean.</title>
        <authorList>
            <consortium name="DOE Joint Genome Institute"/>
            <person name="Mock T."/>
            <person name="Otillar R.P."/>
            <person name="Strauss J."/>
            <person name="Dupont C."/>
            <person name="Frickenhaus S."/>
            <person name="Maumus F."/>
            <person name="Mcmullan M."/>
            <person name="Sanges R."/>
            <person name="Schmutz J."/>
            <person name="Toseland A."/>
            <person name="Valas R."/>
            <person name="Veluchamy A."/>
            <person name="Ward B.J."/>
            <person name="Allen A."/>
            <person name="Barry K."/>
            <person name="Falciatore A."/>
            <person name="Ferrante M."/>
            <person name="Fortunato A.E."/>
            <person name="Gloeckner G."/>
            <person name="Gruber A."/>
            <person name="Hipkin R."/>
            <person name="Janech M."/>
            <person name="Kroth P."/>
            <person name="Leese F."/>
            <person name="Lindquist E."/>
            <person name="Lyon B.R."/>
            <person name="Martin J."/>
            <person name="Mayer C."/>
            <person name="Parker M."/>
            <person name="Quesneville H."/>
            <person name="Raymond J."/>
            <person name="Uhlig C."/>
            <person name="Valentin K.U."/>
            <person name="Worden A.Z."/>
            <person name="Armbrust E.V."/>
            <person name="Bowler C."/>
            <person name="Green B."/>
            <person name="Moulton V."/>
            <person name="Van Oosterhout C."/>
            <person name="Grigoriev I."/>
        </authorList>
    </citation>
    <scope>NUCLEOTIDE SEQUENCE [LARGE SCALE GENOMIC DNA]</scope>
    <source>
        <strain evidence="7 8">CCMP1102</strain>
    </source>
</reference>
<dbReference type="InterPro" id="IPR027417">
    <property type="entry name" value="P-loop_NTPase"/>
</dbReference>
<dbReference type="GO" id="GO:0006281">
    <property type="term" value="P:DNA repair"/>
    <property type="evidence" value="ECO:0007669"/>
    <property type="project" value="TreeGrafter"/>
</dbReference>
<feature type="compositionally biased region" description="Basic and acidic residues" evidence="5">
    <location>
        <begin position="129"/>
        <end position="139"/>
    </location>
</feature>
<dbReference type="GO" id="GO:0005524">
    <property type="term" value="F:ATP binding"/>
    <property type="evidence" value="ECO:0007669"/>
    <property type="project" value="UniProtKB-KW"/>
</dbReference>
<evidence type="ECO:0000256" key="3">
    <source>
        <dbReference type="ARBA" id="ARBA00022806"/>
    </source>
</evidence>
<accession>A0A1E7FET1</accession>
<evidence type="ECO:0000256" key="5">
    <source>
        <dbReference type="SAM" id="MobiDB-lite"/>
    </source>
</evidence>
<protein>
    <recommendedName>
        <fullName evidence="6">Helicase ATP-binding domain-containing protein</fullName>
    </recommendedName>
</protein>
<feature type="region of interest" description="Disordered" evidence="5">
    <location>
        <begin position="1"/>
        <end position="36"/>
    </location>
</feature>
<dbReference type="PANTHER" id="PTHR45626:SF17">
    <property type="entry name" value="HELICASE-LIKE TRANSCRIPTION FACTOR"/>
    <property type="match status" value="1"/>
</dbReference>
<evidence type="ECO:0000259" key="6">
    <source>
        <dbReference type="SMART" id="SM00487"/>
    </source>
</evidence>
<dbReference type="SMART" id="SM00487">
    <property type="entry name" value="DEXDc"/>
    <property type="match status" value="1"/>
</dbReference>
<keyword evidence="4" id="KW-0067">ATP-binding</keyword>
<feature type="region of interest" description="Disordered" evidence="5">
    <location>
        <begin position="128"/>
        <end position="227"/>
    </location>
</feature>
<keyword evidence="8" id="KW-1185">Reference proteome</keyword>
<keyword evidence="3" id="KW-0347">Helicase</keyword>
<dbReference type="Pfam" id="PF00176">
    <property type="entry name" value="SNF2-rel_dom"/>
    <property type="match status" value="1"/>
</dbReference>
<keyword evidence="1" id="KW-0547">Nucleotide-binding</keyword>
<feature type="compositionally biased region" description="Acidic residues" evidence="5">
    <location>
        <begin position="194"/>
        <end position="207"/>
    </location>
</feature>
<dbReference type="GO" id="GO:0004386">
    <property type="term" value="F:helicase activity"/>
    <property type="evidence" value="ECO:0007669"/>
    <property type="project" value="UniProtKB-KW"/>
</dbReference>
<dbReference type="InterPro" id="IPR050628">
    <property type="entry name" value="SNF2_RAD54_helicase_TF"/>
</dbReference>
<dbReference type="KEGG" id="fcy:FRACYDRAFT_239160"/>
<dbReference type="InterPro" id="IPR014001">
    <property type="entry name" value="Helicase_ATP-bd"/>
</dbReference>
<proteinExistence type="predicted"/>
<feature type="domain" description="Helicase ATP-binding" evidence="6">
    <location>
        <begin position="1554"/>
        <end position="1895"/>
    </location>
</feature>
<dbReference type="SUPFAM" id="SSF52540">
    <property type="entry name" value="P-loop containing nucleoside triphosphate hydrolases"/>
    <property type="match status" value="2"/>
</dbReference>
<feature type="compositionally biased region" description="Acidic residues" evidence="5">
    <location>
        <begin position="156"/>
        <end position="175"/>
    </location>
</feature>
<name>A0A1E7FET1_9STRA</name>
<keyword evidence="2" id="KW-0378">Hydrolase</keyword>
<dbReference type="SUPFAM" id="SSF53335">
    <property type="entry name" value="S-adenosyl-L-methionine-dependent methyltransferases"/>
    <property type="match status" value="1"/>
</dbReference>
<dbReference type="GO" id="GO:0008094">
    <property type="term" value="F:ATP-dependent activity, acting on DNA"/>
    <property type="evidence" value="ECO:0007669"/>
    <property type="project" value="TreeGrafter"/>
</dbReference>
<feature type="compositionally biased region" description="Basic residues" evidence="5">
    <location>
        <begin position="211"/>
        <end position="225"/>
    </location>
</feature>
<dbReference type="PANTHER" id="PTHR45626">
    <property type="entry name" value="TRANSCRIPTION TERMINATION FACTOR 2-RELATED"/>
    <property type="match status" value="1"/>
</dbReference>
<dbReference type="Proteomes" id="UP000095751">
    <property type="component" value="Unassembled WGS sequence"/>
</dbReference>
<dbReference type="Gene3D" id="3.40.50.300">
    <property type="entry name" value="P-loop containing nucleotide triphosphate hydrolases"/>
    <property type="match status" value="2"/>
</dbReference>
<evidence type="ECO:0000256" key="1">
    <source>
        <dbReference type="ARBA" id="ARBA00022741"/>
    </source>
</evidence>
<evidence type="ECO:0000256" key="4">
    <source>
        <dbReference type="ARBA" id="ARBA00022840"/>
    </source>
</evidence>
<dbReference type="EMBL" id="KV784358">
    <property type="protein sequence ID" value="OEU16565.1"/>
    <property type="molecule type" value="Genomic_DNA"/>
</dbReference>
<sequence>MAKENKKSTTSSMSSKFQSGQTQHVKKKIGNDTNDDGNYVFLTGVVKEGNDKSYTVEWDNDEQEEWNDSQVEWGILLFQSIGLKIAKKFGADGTFHGQVADVLRDEDAVDDQEDVFYKITYEDGDGEEFDKKDLLEGRKLHQTMTQNQKRKQPEPSSEESFGEEEEKKEENENDDGTGGRRRRSTRSRVSYKEADDDVMDVESDEEEIRQARKRGGLSKSKKQKRNIVASDDEEFEVLDDGNALSDADLDDDIIVDDDDDEKEEVIERKPAARKKAIAKVSKMPNELSNDVNDVNDEFEVRLITERNRVKPNNNPQKLPKYEYCDPVGVDPTHGIIERIIEDQVRSVGLLLQKVQARDNHQNSKSSGNVDNSELSYPIRLQTACSGTDAPSIALGLIKESLTRLSSNNGKKQDQPFEYEHIMSCEIEPFKQAYIARNFPGVPLFPDITKLSAIDEKGKCEKVVDVYGRPQYIPNGELFVAGTSCKDFSMLKTTRRKDIQDKGQSGETFLAAVEFLDLHQPPFAIFENVDGAPWSKMQEYIQGRIYLPDRNINKAIASSKRKDNADDDLIFRVNDDCRYEAKSIPPQVGMKAGDLVEGFLKEGSISSDVISLLAEHKSVGKDVTLGQLAKMHKVDLNKDTLVLEKKARYCTHLCKLDTKLYGLPQTRQRKYLFIWRSDDPDDDLGEYFQEILNHLKAPLLHSMEAFLLPDSHDRIRSFREALRSGPGLMVKRERAKELDFWEWEISRVKDLSAHKIFREKIGLADRSRWLTGWDTRGRKELAPGLWPELFDCWNMRRLDMIDCFAGAAIRDGISRDPLHHSFSWDLSQNVTRTTFRTATVGVSGCVTPGGELLLPHRGRTVMGYEKLLLQGIPFSRLLLGPETEVQLSDLAGNAMSVSVISAALLSAICAPQLRKQRQTDGKALLAEFSLSQQHDAAGGSILSQRGDFFKQPHNSPKSFSEIFSSIAKELASDAFYSSVLCTCESSGTTSKDTKILQCSCCGMSICHACSGRYQTSSHNLKEIKFNSDNVRPDSHAFEQKLRCAVPSILRLGEGCEDLLEHGEGLESYSFQLQQVDRKKGHWLLTYGAWEDYGSGRQVAEIRVVIGRTDTLDERLGIAAFVRCFAPAIRNEDPHRGILKDSARLILKAGTFNSSWEVPDKESTTCNLKISGSIPVPSQRSRIGLSEVAANSLKNHKIMKSFIPSIKSRNPLTHYHKLWKTWPGKIEVSGDTNGRVNGVYHKLDCEHSIALSAIWRRQDEKVFLFFRPNLARAKLDTAVFATSPNYADSLEICELQDWIPENALNDLTHITKAKFFEWDAPRELMKVEVPPPSMEIIQQNQTFEESLATSTSSISAYPVLCEMGGLSPEVISSLLEYNKSTSRSSSEIDLVGKFGTRNAKRLSIVASPSLLKCAAQGKLPLSLSKWYKLTSTKNIGLCEINVPPRPSETWKKVLSDKGDVFERIYDAEESNEYYQRLLSRPSAFRVEVSQADGKLLVSMNPYVGAHRAAAILGGEETDSVGIEYCLSELSSMGEPDTKDFRVPNSDEYAPTENSDLELPLYTRQAKALSRMLNIENGSVQFSEEERSEHILPGIGWCLIAKASKKSPLRGGVLGDAIGSGKTVVTIALILKGSKSARANRNIGEGRSGATLIVVPPGLVQQWNDERKKFTKDRLKCIIIDCTEKLKTYSVEDLCNADIVIVPAGIIEENKGKLRPYTEHLRKKANAEPIPPAPRSHSQREAPTIEGRWVRNMSSGPEIYVGNKGNQKYRDNQAYYGYRYHQAISKLRQKKFGAKERGVPLEYFTWERIVIDECHETLVTNKGYETQAEFKETARRGAREFLGLAQTNISQRPLVAAMGVWGLTGTPLLETEARVTELANLMGGTYLTGAAHHWRKEERESGRDLFLNQQEGFHSREYRCAIQDSCHAYIKEACQRNRGEKLEVKLIKKEICVNMLKSEGDIFLKETTDFQSSKSFALSADELGEKVPNVLSITAASVARHKALTGTIDLIRSTESSTKIIIFADTSYGGYASAHLALKNSSHKFCHVCDDHDSVEKQNEIISWFRHVDATEEDRARPRILLLSFSQAAGHNLQEACKNVILYDPVYSGTDAVADASVEEQAVGRVMRQGQKYDVTVFRIILKDPEGKRCLDDWITERNLDENVLRAATSNF</sequence>
<dbReference type="InParanoid" id="A0A1E7FET1"/>
<dbReference type="InterPro" id="IPR000330">
    <property type="entry name" value="SNF2_N"/>
</dbReference>
<dbReference type="OrthoDB" id="423221at2759"/>
<organism evidence="7 8">
    <name type="scientific">Fragilariopsis cylindrus CCMP1102</name>
    <dbReference type="NCBI Taxonomy" id="635003"/>
    <lineage>
        <taxon>Eukaryota</taxon>
        <taxon>Sar</taxon>
        <taxon>Stramenopiles</taxon>
        <taxon>Ochrophyta</taxon>
        <taxon>Bacillariophyta</taxon>
        <taxon>Bacillariophyceae</taxon>
        <taxon>Bacillariophycidae</taxon>
        <taxon>Bacillariales</taxon>
        <taxon>Bacillariaceae</taxon>
        <taxon>Fragilariopsis</taxon>
    </lineage>
</organism>
<evidence type="ECO:0000256" key="2">
    <source>
        <dbReference type="ARBA" id="ARBA00022801"/>
    </source>
</evidence>
<evidence type="ECO:0000313" key="8">
    <source>
        <dbReference type="Proteomes" id="UP000095751"/>
    </source>
</evidence>
<gene>
    <name evidence="7" type="ORF">FRACYDRAFT_239160</name>
</gene>
<dbReference type="Gene3D" id="3.40.50.150">
    <property type="entry name" value="Vaccinia Virus protein VP39"/>
    <property type="match status" value="1"/>
</dbReference>
<dbReference type="GO" id="GO:0016787">
    <property type="term" value="F:hydrolase activity"/>
    <property type="evidence" value="ECO:0007669"/>
    <property type="project" value="UniProtKB-KW"/>
</dbReference>
<dbReference type="InterPro" id="IPR029063">
    <property type="entry name" value="SAM-dependent_MTases_sf"/>
</dbReference>
<dbReference type="GO" id="GO:0005634">
    <property type="term" value="C:nucleus"/>
    <property type="evidence" value="ECO:0007669"/>
    <property type="project" value="TreeGrafter"/>
</dbReference>
<evidence type="ECO:0000313" key="7">
    <source>
        <dbReference type="EMBL" id="OEU16565.1"/>
    </source>
</evidence>